<feature type="transmembrane region" description="Helical" evidence="10">
    <location>
        <begin position="146"/>
        <end position="166"/>
    </location>
</feature>
<dbReference type="EMBL" id="PCQY01000010">
    <property type="protein sequence ID" value="PIP04756.1"/>
    <property type="molecule type" value="Genomic_DNA"/>
</dbReference>
<feature type="transmembrane region" description="Helical" evidence="10">
    <location>
        <begin position="263"/>
        <end position="283"/>
    </location>
</feature>
<dbReference type="GO" id="GO:0005886">
    <property type="term" value="C:plasma membrane"/>
    <property type="evidence" value="ECO:0007669"/>
    <property type="project" value="UniProtKB-SubCell"/>
</dbReference>
<evidence type="ECO:0000256" key="11">
    <source>
        <dbReference type="RuleBase" id="RU004349"/>
    </source>
</evidence>
<dbReference type="PRINTS" id="PR00303">
    <property type="entry name" value="SECYTRNLCASE"/>
</dbReference>
<comment type="caution">
    <text evidence="12">The sequence shown here is derived from an EMBL/GenBank/DDBJ whole genome shotgun (WGS) entry which is preliminary data.</text>
</comment>
<dbReference type="SUPFAM" id="SSF103491">
    <property type="entry name" value="Preprotein translocase SecY subunit"/>
    <property type="match status" value="1"/>
</dbReference>
<dbReference type="HAMAP" id="MF_01465">
    <property type="entry name" value="SecY"/>
    <property type="match status" value="1"/>
</dbReference>
<feature type="transmembrane region" description="Helical" evidence="10">
    <location>
        <begin position="385"/>
        <end position="407"/>
    </location>
</feature>
<keyword evidence="5 10" id="KW-0653">Protein transport</keyword>
<dbReference type="InterPro" id="IPR023201">
    <property type="entry name" value="SecY_dom_sf"/>
</dbReference>
<feature type="transmembrane region" description="Helical" evidence="10">
    <location>
        <begin position="173"/>
        <end position="195"/>
    </location>
</feature>
<evidence type="ECO:0000256" key="1">
    <source>
        <dbReference type="ARBA" id="ARBA00004141"/>
    </source>
</evidence>
<name>A0A2G9XCS1_UNCKA</name>
<dbReference type="Pfam" id="PF00344">
    <property type="entry name" value="SecY"/>
    <property type="match status" value="1"/>
</dbReference>
<comment type="similarity">
    <text evidence="2 10 11">Belongs to the SecY/SEC61-alpha family.</text>
</comment>
<dbReference type="PROSITE" id="PS00755">
    <property type="entry name" value="SECY_1"/>
    <property type="match status" value="1"/>
</dbReference>
<dbReference type="Proteomes" id="UP000231388">
    <property type="component" value="Unassembled WGS sequence"/>
</dbReference>
<evidence type="ECO:0000256" key="3">
    <source>
        <dbReference type="ARBA" id="ARBA00022448"/>
    </source>
</evidence>
<protein>
    <recommendedName>
        <fullName evidence="9 10">Protein translocase subunit SecY</fullName>
    </recommendedName>
</protein>
<feature type="transmembrane region" description="Helical" evidence="10">
    <location>
        <begin position="78"/>
        <end position="95"/>
    </location>
</feature>
<keyword evidence="7 10" id="KW-0811">Translocation</keyword>
<organism evidence="12 13">
    <name type="scientific">candidate division WWE3 bacterium CG23_combo_of_CG06-09_8_20_14_all_40_14</name>
    <dbReference type="NCBI Taxonomy" id="1975095"/>
    <lineage>
        <taxon>Bacteria</taxon>
        <taxon>Katanobacteria</taxon>
    </lineage>
</organism>
<feature type="transmembrane region" description="Helical" evidence="10">
    <location>
        <begin position="357"/>
        <end position="379"/>
    </location>
</feature>
<keyword evidence="6 10" id="KW-1133">Transmembrane helix</keyword>
<dbReference type="Gene3D" id="1.10.3370.10">
    <property type="entry name" value="SecY subunit domain"/>
    <property type="match status" value="1"/>
</dbReference>
<dbReference type="InterPro" id="IPR030659">
    <property type="entry name" value="SecY_CS"/>
</dbReference>
<evidence type="ECO:0000256" key="5">
    <source>
        <dbReference type="ARBA" id="ARBA00022927"/>
    </source>
</evidence>
<reference evidence="12 13" key="1">
    <citation type="submission" date="2017-09" db="EMBL/GenBank/DDBJ databases">
        <title>Depth-based differentiation of microbial function through sediment-hosted aquifers and enrichment of novel symbionts in the deep terrestrial subsurface.</title>
        <authorList>
            <person name="Probst A.J."/>
            <person name="Ladd B."/>
            <person name="Jarett J.K."/>
            <person name="Geller-Mcgrath D.E."/>
            <person name="Sieber C.M."/>
            <person name="Emerson J.B."/>
            <person name="Anantharaman K."/>
            <person name="Thomas B.C."/>
            <person name="Malmstrom R."/>
            <person name="Stieglmeier M."/>
            <person name="Klingl A."/>
            <person name="Woyke T."/>
            <person name="Ryan C.M."/>
            <person name="Banfield J.F."/>
        </authorList>
    </citation>
    <scope>NUCLEOTIDE SEQUENCE [LARGE SCALE GENOMIC DNA]</scope>
    <source>
        <strain evidence="12">CG23_combo_of_CG06-09_8_20_14_all_40_14</strain>
    </source>
</reference>
<dbReference type="AlphaFoldDB" id="A0A2G9XCS1"/>
<dbReference type="PIRSF" id="PIRSF004557">
    <property type="entry name" value="SecY"/>
    <property type="match status" value="1"/>
</dbReference>
<keyword evidence="10" id="KW-1003">Cell membrane</keyword>
<evidence type="ECO:0000256" key="9">
    <source>
        <dbReference type="ARBA" id="ARBA00039733"/>
    </source>
</evidence>
<keyword evidence="4 10" id="KW-0812">Transmembrane</keyword>
<feature type="transmembrane region" description="Helical" evidence="10">
    <location>
        <begin position="21"/>
        <end position="39"/>
    </location>
</feature>
<dbReference type="FunFam" id="1.10.3370.10:FF:000001">
    <property type="entry name" value="Preprotein translocase subunit SecY"/>
    <property type="match status" value="1"/>
</dbReference>
<comment type="subcellular location">
    <subcellularLocation>
        <location evidence="10">Cell membrane</location>
        <topology evidence="10">Multi-pass membrane protein</topology>
    </subcellularLocation>
    <subcellularLocation>
        <location evidence="1">Membrane</location>
        <topology evidence="1">Multi-pass membrane protein</topology>
    </subcellularLocation>
</comment>
<sequence>MIKGLENYSNILKSLELRKKLLVTLLIFGIFRILAHIPIPGVNVSGIKEFFASSQLLGFLDIFSGGGMQNFSVVTLGLNPYINASIIFQLLTMAVPKLEELSKEGESGRQKINQYTRLVSVPLCILQAYGMYFFLHSQKIVPSLDFFSIVILVTTMTAGSVLLMWLGELVGEYGLGNGISLLIFAGIVSRLPSSIGRTAVSTTGDSAFNLLLFFILALVVIAGIVYVNEATRNIPIQYARLVKKGTGYGSSTYLPLRINQAGVIPIIFAVSLVLIPSVLGNYLQTVPEPLIAKTAQFLTYHFKPNGIFYNVLYFLLVVGFTYFYTAVTFNPEKVADEIKKNGGFVPGIRPGKATSEYLNVILTRITLPAAVFLGLIAVLPAVMQSITGISTLSVGGTSVLIVVQVVLETMKQIESQLAMRDYEGFL</sequence>
<evidence type="ECO:0000256" key="10">
    <source>
        <dbReference type="HAMAP-Rule" id="MF_01465"/>
    </source>
</evidence>
<evidence type="ECO:0000256" key="8">
    <source>
        <dbReference type="ARBA" id="ARBA00023136"/>
    </source>
</evidence>
<evidence type="ECO:0000256" key="7">
    <source>
        <dbReference type="ARBA" id="ARBA00023010"/>
    </source>
</evidence>
<dbReference type="NCBIfam" id="TIGR00967">
    <property type="entry name" value="3a0501s007"/>
    <property type="match status" value="1"/>
</dbReference>
<accession>A0A2G9XCS1</accession>
<keyword evidence="8 10" id="KW-0472">Membrane</keyword>
<comment type="function">
    <text evidence="10">The central subunit of the protein translocation channel SecYEG. Consists of two halves formed by TMs 1-5 and 6-10. These two domains form a lateral gate at the front which open onto the bilayer between TMs 2 and 7, and are clamped together by SecE at the back. The channel is closed by both a pore ring composed of hydrophobic SecY resides and a short helix (helix 2A) on the extracellular side of the membrane which forms a plug. The plug probably moves laterally to allow the channel to open. The ring and the pore may move independently.</text>
</comment>
<feature type="transmembrane region" description="Helical" evidence="10">
    <location>
        <begin position="115"/>
        <end position="134"/>
    </location>
</feature>
<dbReference type="PANTHER" id="PTHR10906">
    <property type="entry name" value="SECY/SEC61-ALPHA FAMILY MEMBER"/>
    <property type="match status" value="1"/>
</dbReference>
<proteinExistence type="inferred from homology"/>
<feature type="transmembrane region" description="Helical" evidence="10">
    <location>
        <begin position="207"/>
        <end position="227"/>
    </location>
</feature>
<evidence type="ECO:0000256" key="6">
    <source>
        <dbReference type="ARBA" id="ARBA00022989"/>
    </source>
</evidence>
<dbReference type="InterPro" id="IPR026593">
    <property type="entry name" value="SecY"/>
</dbReference>
<evidence type="ECO:0000256" key="4">
    <source>
        <dbReference type="ARBA" id="ARBA00022692"/>
    </source>
</evidence>
<comment type="subunit">
    <text evidence="10">Component of the Sec protein translocase complex. Heterotrimer consisting of SecY, SecE and SecG subunits. The heterotrimers can form oligomers, although 1 heterotrimer is thought to be able to translocate proteins. Interacts with the ribosome. Interacts with SecDF, and other proteins may be involved. Interacts with SecA.</text>
</comment>
<feature type="transmembrane region" description="Helical" evidence="10">
    <location>
        <begin position="307"/>
        <end position="329"/>
    </location>
</feature>
<dbReference type="GO" id="GO:0043952">
    <property type="term" value="P:protein transport by the Sec complex"/>
    <property type="evidence" value="ECO:0007669"/>
    <property type="project" value="UniProtKB-UniRule"/>
</dbReference>
<evidence type="ECO:0000313" key="13">
    <source>
        <dbReference type="Proteomes" id="UP000231388"/>
    </source>
</evidence>
<dbReference type="InterPro" id="IPR002208">
    <property type="entry name" value="SecY/SEC61-alpha"/>
</dbReference>
<gene>
    <name evidence="10" type="primary">secY</name>
    <name evidence="12" type="ORF">COX53_00710</name>
</gene>
<dbReference type="GO" id="GO:0065002">
    <property type="term" value="P:intracellular protein transmembrane transport"/>
    <property type="evidence" value="ECO:0007669"/>
    <property type="project" value="UniProtKB-UniRule"/>
</dbReference>
<dbReference type="GO" id="GO:0006605">
    <property type="term" value="P:protein targeting"/>
    <property type="evidence" value="ECO:0007669"/>
    <property type="project" value="UniProtKB-UniRule"/>
</dbReference>
<evidence type="ECO:0000256" key="2">
    <source>
        <dbReference type="ARBA" id="ARBA00005751"/>
    </source>
</evidence>
<evidence type="ECO:0000313" key="12">
    <source>
        <dbReference type="EMBL" id="PIP04756.1"/>
    </source>
</evidence>
<keyword evidence="3 10" id="KW-0813">Transport</keyword>